<dbReference type="EMBL" id="JX193905">
    <property type="protein sequence ID" value="AFS51978.1"/>
    <property type="molecule type" value="Genomic_DNA"/>
</dbReference>
<evidence type="ECO:0000313" key="1">
    <source>
        <dbReference type="EMBL" id="AFS51978.1"/>
    </source>
</evidence>
<reference evidence="1" key="1">
    <citation type="submission" date="2012-06" db="EMBL/GenBank/DDBJ databases">
        <title>Genomic sequencing and analysis of the Dendrolimus kikuchii nucleopolyhedrovirus.</title>
        <authorList>
            <person name="Yang M.M."/>
        </authorList>
    </citation>
    <scope>NUCLEOTIDE SEQUENCE</scope>
    <source>
        <strain evidence="1">YN</strain>
    </source>
</reference>
<name>V9LSY8_9ABAC</name>
<dbReference type="InterPro" id="IPR020201">
    <property type="entry name" value="AcMNPV_Orf52"/>
</dbReference>
<dbReference type="Pfam" id="PF11077">
    <property type="entry name" value="DUF2616"/>
    <property type="match status" value="1"/>
</dbReference>
<organism evidence="1">
    <name type="scientific">Dendrolimus kikuchii nucleopolyhedrovirus</name>
    <dbReference type="NCBI Taxonomy" id="1219875"/>
    <lineage>
        <taxon>Viruses</taxon>
        <taxon>Viruses incertae sedis</taxon>
        <taxon>Naldaviricetes</taxon>
        <taxon>Lefavirales</taxon>
        <taxon>Baculoviridae</taxon>
        <taxon>Alphabaculovirus</taxon>
    </lineage>
</organism>
<sequence>MWLRDVTDEKLLAECKPYRNKSVYCHMCFSVVKANDYLCCDRCLFPIVDTFGGPRDLTCRQHLYVFALLSVCFWNEANRNGAVAAGADDEAGVNKSIWKHRLRIAWISVGRPFVCRLAKTTLCLQCALDNMFILNRHYCSDTKLNEYNDDYFCYNCLFPLFDKLIFI</sequence>
<protein>
    <submittedName>
        <fullName evidence="1">DekiORF101</fullName>
    </submittedName>
</protein>
<accession>V9LSY8</accession>
<proteinExistence type="predicted"/>